<dbReference type="EMBL" id="CP013213">
    <property type="protein sequence ID" value="AMC94577.1"/>
    <property type="molecule type" value="Genomic_DNA"/>
</dbReference>
<accession>A0A109UHQ1</accession>
<gene>
    <name evidence="2" type="ORF">AOC36_11515</name>
</gene>
<reference evidence="2 3" key="1">
    <citation type="submission" date="2015-10" db="EMBL/GenBank/DDBJ databases">
        <title>Erysipelothrix larvae sp. LV19 isolated from the larval gut of the rhinoceros beetle, Trypoxylus dichotomus.</title>
        <authorList>
            <person name="Lim S."/>
            <person name="Kim B.-C."/>
        </authorList>
    </citation>
    <scope>NUCLEOTIDE SEQUENCE [LARGE SCALE GENOMIC DNA]</scope>
    <source>
        <strain evidence="2 3">LV19</strain>
    </source>
</reference>
<dbReference type="STRING" id="1514105.AOC36_11515"/>
<evidence type="ECO:0000313" key="2">
    <source>
        <dbReference type="EMBL" id="AMC94577.1"/>
    </source>
</evidence>
<feature type="transmembrane region" description="Helical" evidence="1">
    <location>
        <begin position="6"/>
        <end position="22"/>
    </location>
</feature>
<name>A0A109UHQ1_9FIRM</name>
<feature type="transmembrane region" description="Helical" evidence="1">
    <location>
        <begin position="34"/>
        <end position="53"/>
    </location>
</feature>
<keyword evidence="1" id="KW-1133">Transmembrane helix</keyword>
<dbReference type="AlphaFoldDB" id="A0A109UHQ1"/>
<protein>
    <submittedName>
        <fullName evidence="2">Uncharacterized protein</fullName>
    </submittedName>
</protein>
<evidence type="ECO:0000313" key="3">
    <source>
        <dbReference type="Proteomes" id="UP000063781"/>
    </source>
</evidence>
<feature type="transmembrane region" description="Helical" evidence="1">
    <location>
        <begin position="59"/>
        <end position="77"/>
    </location>
</feature>
<dbReference type="RefSeq" id="WP_067634471.1">
    <property type="nucleotide sequence ID" value="NZ_CP013213.1"/>
</dbReference>
<keyword evidence="1" id="KW-0472">Membrane</keyword>
<dbReference type="KEGG" id="erl:AOC36_11515"/>
<dbReference type="Proteomes" id="UP000063781">
    <property type="component" value="Chromosome"/>
</dbReference>
<evidence type="ECO:0000256" key="1">
    <source>
        <dbReference type="SAM" id="Phobius"/>
    </source>
</evidence>
<keyword evidence="1" id="KW-0812">Transmembrane</keyword>
<keyword evidence="3" id="KW-1185">Reference proteome</keyword>
<proteinExistence type="predicted"/>
<organism evidence="2 3">
    <name type="scientific">Erysipelothrix larvae</name>
    <dbReference type="NCBI Taxonomy" id="1514105"/>
    <lineage>
        <taxon>Bacteria</taxon>
        <taxon>Bacillati</taxon>
        <taxon>Bacillota</taxon>
        <taxon>Erysipelotrichia</taxon>
        <taxon>Erysipelotrichales</taxon>
        <taxon>Erysipelotrichaceae</taxon>
        <taxon>Erysipelothrix</taxon>
    </lineage>
</organism>
<sequence>MTLYELLTLVCIFILCQITARNKLLVNQIKDYSLLKLSLISLGLIAITIIITIIAHLSLWLVVGMTLFTAIITINQYNASLENARRM</sequence>